<dbReference type="GO" id="GO:0030170">
    <property type="term" value="F:pyridoxal phosphate binding"/>
    <property type="evidence" value="ECO:0007669"/>
    <property type="project" value="TreeGrafter"/>
</dbReference>
<dbReference type="GO" id="GO:0005829">
    <property type="term" value="C:cytosol"/>
    <property type="evidence" value="ECO:0007669"/>
    <property type="project" value="TreeGrafter"/>
</dbReference>
<keyword evidence="11" id="KW-1185">Reference proteome</keyword>
<dbReference type="CDD" id="cd00615">
    <property type="entry name" value="Orn_deC_like"/>
    <property type="match status" value="1"/>
</dbReference>
<dbReference type="Proteomes" id="UP000266091">
    <property type="component" value="Unassembled WGS sequence"/>
</dbReference>
<dbReference type="InterPro" id="IPR011193">
    <property type="entry name" value="Orn/lys/arg_de-COase"/>
</dbReference>
<dbReference type="SUPFAM" id="SSF55904">
    <property type="entry name" value="Ornithine decarboxylase C-terminal domain"/>
    <property type="match status" value="1"/>
</dbReference>
<dbReference type="EC" id="4.1.1.17" evidence="6"/>
<proteinExistence type="inferred from homology"/>
<dbReference type="Gene3D" id="3.90.1150.10">
    <property type="entry name" value="Aspartate Aminotransferase, domain 1"/>
    <property type="match status" value="1"/>
</dbReference>
<evidence type="ECO:0000313" key="11">
    <source>
        <dbReference type="Proteomes" id="UP000266091"/>
    </source>
</evidence>
<dbReference type="GO" id="GO:0006520">
    <property type="term" value="P:amino acid metabolic process"/>
    <property type="evidence" value="ECO:0007669"/>
    <property type="project" value="InterPro"/>
</dbReference>
<dbReference type="NCBIfam" id="NF010092">
    <property type="entry name" value="PRK13578.1"/>
    <property type="match status" value="1"/>
</dbReference>
<feature type="modified residue" description="N6-(pyridoxal phosphate)lysine" evidence="8">
    <location>
        <position position="355"/>
    </location>
</feature>
<dbReference type="PROSITE" id="PS00703">
    <property type="entry name" value="OKR_DC_1"/>
    <property type="match status" value="1"/>
</dbReference>
<dbReference type="PANTHER" id="PTHR45229:SF3">
    <property type="entry name" value="BIODEGRADATIVE ARGININE DECARBOXYLASE"/>
    <property type="match status" value="1"/>
</dbReference>
<comment type="cofactor">
    <cofactor evidence="1">
        <name>pyridoxal 5'-phosphate</name>
        <dbReference type="ChEBI" id="CHEBI:597326"/>
    </cofactor>
</comment>
<dbReference type="InterPro" id="IPR015421">
    <property type="entry name" value="PyrdxlP-dep_Trfase_major"/>
</dbReference>
<dbReference type="SUPFAM" id="SSF53383">
    <property type="entry name" value="PLP-dependent transferases"/>
    <property type="match status" value="1"/>
</dbReference>
<evidence type="ECO:0000256" key="3">
    <source>
        <dbReference type="ARBA" id="ARBA00022793"/>
    </source>
</evidence>
<dbReference type="InterPro" id="IPR011006">
    <property type="entry name" value="CheY-like_superfamily"/>
</dbReference>
<dbReference type="FunFam" id="3.40.640.10:FF:000008">
    <property type="entry name" value="Lysine decarboxylase, inducible"/>
    <property type="match status" value="1"/>
</dbReference>
<accession>A0A388SBY2</accession>
<feature type="domain" description="Orn/Lys/Arg decarboxylases family 1 pyridoxal-P attachment site" evidence="9">
    <location>
        <begin position="350"/>
        <end position="364"/>
    </location>
</feature>
<evidence type="ECO:0000256" key="5">
    <source>
        <dbReference type="ARBA" id="ARBA00023239"/>
    </source>
</evidence>
<dbReference type="Gene3D" id="3.90.100.10">
    <property type="entry name" value="Orn/Lys/Arg decarboxylase, C-terminal domain"/>
    <property type="match status" value="1"/>
</dbReference>
<keyword evidence="4 8" id="KW-0663">Pyridoxal phosphate</keyword>
<reference evidence="10 11" key="1">
    <citation type="journal article" date="2018" name="Int. J. Syst. Evol. Microbiol.">
        <title>Mesosutterella multiformis gen. nov., sp. nov., a member of the family Sutterellaceae and Sutterella megalosphaeroides sp. nov., isolated from human faeces.</title>
        <authorList>
            <person name="Sakamoto M."/>
            <person name="Ikeyama N."/>
            <person name="Kunihiro T."/>
            <person name="Iino T."/>
            <person name="Yuki M."/>
            <person name="Ohkuma M."/>
        </authorList>
    </citation>
    <scope>NUCLEOTIDE SEQUENCE [LARGE SCALE GENOMIC DNA]</scope>
    <source>
        <strain evidence="10 11">4NBBH2</strain>
    </source>
</reference>
<dbReference type="InterPro" id="IPR027464">
    <property type="entry name" value="Ornithine_deCO2ase_N"/>
</dbReference>
<dbReference type="InterPro" id="IPR008286">
    <property type="entry name" value="Prn/Lys/Arg_de-COase_C"/>
</dbReference>
<organism evidence="10 11">
    <name type="scientific">Mesosutterella multiformis</name>
    <dbReference type="NCBI Taxonomy" id="2259133"/>
    <lineage>
        <taxon>Bacteria</taxon>
        <taxon>Pseudomonadati</taxon>
        <taxon>Pseudomonadota</taxon>
        <taxon>Betaproteobacteria</taxon>
        <taxon>Burkholderiales</taxon>
        <taxon>Sutterellaceae</taxon>
        <taxon>Mesosutterella</taxon>
    </lineage>
</organism>
<evidence type="ECO:0000256" key="2">
    <source>
        <dbReference type="ARBA" id="ARBA00010671"/>
    </source>
</evidence>
<comment type="catalytic activity">
    <reaction evidence="7">
        <text>L-ornithine + H(+) = putrescine + CO2</text>
        <dbReference type="Rhea" id="RHEA:22964"/>
        <dbReference type="ChEBI" id="CHEBI:15378"/>
        <dbReference type="ChEBI" id="CHEBI:16526"/>
        <dbReference type="ChEBI" id="CHEBI:46911"/>
        <dbReference type="ChEBI" id="CHEBI:326268"/>
        <dbReference type="EC" id="4.1.1.17"/>
    </reaction>
</comment>
<dbReference type="PANTHER" id="PTHR45229">
    <property type="entry name" value="CONSTITUTIVE ORNITHINE DECARBOXYLASE"/>
    <property type="match status" value="1"/>
</dbReference>
<dbReference type="GO" id="GO:0004586">
    <property type="term" value="F:ornithine decarboxylase activity"/>
    <property type="evidence" value="ECO:0007669"/>
    <property type="project" value="UniProtKB-EC"/>
</dbReference>
<comment type="caution">
    <text evidence="10">The sequence shown here is derived from an EMBL/GenBank/DDBJ whole genome shotgun (WGS) entry which is preliminary data.</text>
</comment>
<evidence type="ECO:0000313" key="10">
    <source>
        <dbReference type="EMBL" id="GBO92989.1"/>
    </source>
</evidence>
<keyword evidence="5" id="KW-0456">Lyase</keyword>
<comment type="similarity">
    <text evidence="2">Belongs to the Orn/Lys/Arg decarboxylase class-I family.</text>
</comment>
<gene>
    <name evidence="10" type="ORF">MESMUL_03430</name>
</gene>
<dbReference type="Gene3D" id="3.40.50.220">
    <property type="match status" value="1"/>
</dbReference>
<dbReference type="FunFam" id="3.90.1150.10:FF:000032">
    <property type="entry name" value="Ornithine decarboxylase SpeF"/>
    <property type="match status" value="1"/>
</dbReference>
<protein>
    <recommendedName>
        <fullName evidence="6">ornithine decarboxylase</fullName>
        <ecNumber evidence="6">4.1.1.17</ecNumber>
    </recommendedName>
</protein>
<dbReference type="Pfam" id="PF03709">
    <property type="entry name" value="OKR_DC_1_N"/>
    <property type="match status" value="1"/>
</dbReference>
<evidence type="ECO:0000259" key="9">
    <source>
        <dbReference type="PROSITE" id="PS00703"/>
    </source>
</evidence>
<dbReference type="InterPro" id="IPR036633">
    <property type="entry name" value="Prn/Lys/Arg_de-COase_C_sf"/>
</dbReference>
<evidence type="ECO:0000256" key="7">
    <source>
        <dbReference type="ARBA" id="ARBA00049127"/>
    </source>
</evidence>
<dbReference type="SUPFAM" id="SSF52172">
    <property type="entry name" value="CheY-like"/>
    <property type="match status" value="1"/>
</dbReference>
<name>A0A388SBY2_9BURK</name>
<dbReference type="Gene3D" id="3.40.640.10">
    <property type="entry name" value="Type I PLP-dependent aspartate aminotransferase-like (Major domain)"/>
    <property type="match status" value="1"/>
</dbReference>
<sequence>MKKLSIAATPEARKAFQAERTVVDIRSSDLTESSVIVMTATEADRGLLSRVKAHAFEIPIVLVKDGTGTFPPDLIGQVSQVIDNNPTNLAYNGRQIDAAAQRYEDSLLPPFFGALEKYVEEGKSQFDCPGHQGGAFFRRHPVGREFYNFFGENIFRSDLCNADVSMGDLLIHEGYPYEAQRNAAKVFNADNTYFVLGGTSASNQVVLTALLAPGDLVLYDSNNHKSVQHGALIQAGATAVYLETARNAYGFIGGIDNHCFDEDYIRRIAAEADPERAKAKRPFRLAVIQLGTYDGTIGNARQIVDRIGHLCDYILFDSAWVGYEQFIPMMKDCSPLLLELGPEDPGIFVTQSVHKQLAGFSQTSQIHKKDSHIKGQKRYVSHKRLNSAFMMHASTSPFYPLFSALDVNAQMHAGASGRLLWDDCVKVGIEARKYLLKTCRYIRPFIPPEVDGKPWDSYPTEQIARDLRFFKYEPGAKWHGFEDYGPDQYFVDPCKFLLTTPGINIERGEYEPFGVPAGILAEYLRENGIVPEKADLNSILFLMTPAEDLAKMENLVNRIAHFERLLDANAPLSEVLPVLYRNHAERYRDYTIRDLCQELHDYYREYDLKSIQKAMFRKDELPHRAMLPQAANYELVRGNCELIPLSEARGRIALEGALPYPPGVITCVPGEVWEGVVLDYFLALEEGVNRLPGFTPELQGVYIEKDPDGRRRIYGYVLTRERARELGLRMGFGRGIPD</sequence>
<dbReference type="InterPro" id="IPR015424">
    <property type="entry name" value="PyrdxlP-dep_Trfase"/>
</dbReference>
<dbReference type="Pfam" id="PF01276">
    <property type="entry name" value="OKR_DC_1"/>
    <property type="match status" value="1"/>
</dbReference>
<dbReference type="InterPro" id="IPR015422">
    <property type="entry name" value="PyrdxlP-dep_Trfase_small"/>
</dbReference>
<dbReference type="PIRSF" id="PIRSF009393">
    <property type="entry name" value="Orn_decarb"/>
    <property type="match status" value="1"/>
</dbReference>
<dbReference type="InterPro" id="IPR005308">
    <property type="entry name" value="OKR_de-COase_N"/>
</dbReference>
<evidence type="ECO:0000256" key="6">
    <source>
        <dbReference type="ARBA" id="ARBA00034138"/>
    </source>
</evidence>
<dbReference type="EMBL" id="BGZJ01000001">
    <property type="protein sequence ID" value="GBO92989.1"/>
    <property type="molecule type" value="Genomic_DNA"/>
</dbReference>
<dbReference type="AlphaFoldDB" id="A0A388SBY2"/>
<evidence type="ECO:0000256" key="4">
    <source>
        <dbReference type="ARBA" id="ARBA00022898"/>
    </source>
</evidence>
<dbReference type="RefSeq" id="WP_116269467.1">
    <property type="nucleotide sequence ID" value="NZ_BGZJ01000001.1"/>
</dbReference>
<dbReference type="InterPro" id="IPR000310">
    <property type="entry name" value="Orn/Lys/Arg_deCO2ase_major_dom"/>
</dbReference>
<evidence type="ECO:0000256" key="1">
    <source>
        <dbReference type="ARBA" id="ARBA00001933"/>
    </source>
</evidence>
<dbReference type="Pfam" id="PF03711">
    <property type="entry name" value="OKR_DC_1_C"/>
    <property type="match status" value="1"/>
</dbReference>
<dbReference type="OrthoDB" id="9761189at2"/>
<keyword evidence="3" id="KW-0210">Decarboxylase</keyword>
<evidence type="ECO:0000256" key="8">
    <source>
        <dbReference type="PIRSR" id="PIRSR009393-1"/>
    </source>
</evidence>